<dbReference type="PANTHER" id="PTHR16631">
    <property type="entry name" value="GLUCAN 1,3-BETA-GLUCOSIDASE"/>
    <property type="match status" value="1"/>
</dbReference>
<keyword evidence="8" id="KW-0325">Glycoprotein</keyword>
<dbReference type="Proteomes" id="UP000045706">
    <property type="component" value="Unassembled WGS sequence"/>
</dbReference>
<evidence type="ECO:0000259" key="18">
    <source>
        <dbReference type="PROSITE" id="PS50011"/>
    </source>
</evidence>
<evidence type="ECO:0000256" key="7">
    <source>
        <dbReference type="ARBA" id="ARBA00023136"/>
    </source>
</evidence>
<name>A0A0G4KSB6_VERLO</name>
<dbReference type="Gene3D" id="1.10.510.10">
    <property type="entry name" value="Transferase(Phosphotransferase) domain 1"/>
    <property type="match status" value="2"/>
</dbReference>
<dbReference type="GO" id="GO:0009277">
    <property type="term" value="C:fungal-type cell wall"/>
    <property type="evidence" value="ECO:0007669"/>
    <property type="project" value="TreeGrafter"/>
</dbReference>
<dbReference type="Pfam" id="PF00069">
    <property type="entry name" value="Pkinase"/>
    <property type="match status" value="1"/>
</dbReference>
<proteinExistence type="inferred from homology"/>
<dbReference type="AlphaFoldDB" id="A0A0G4KSB6"/>
<feature type="domain" description="Protein kinase" evidence="18">
    <location>
        <begin position="822"/>
        <end position="1145"/>
    </location>
</feature>
<evidence type="ECO:0000256" key="12">
    <source>
        <dbReference type="ARBA" id="ARBA00037649"/>
    </source>
</evidence>
<evidence type="ECO:0000256" key="8">
    <source>
        <dbReference type="ARBA" id="ARBA00023180"/>
    </source>
</evidence>
<keyword evidence="9" id="KW-0119">Carbohydrate metabolism</keyword>
<evidence type="ECO:0000256" key="3">
    <source>
        <dbReference type="ARBA" id="ARBA00008773"/>
    </source>
</evidence>
<evidence type="ECO:0000256" key="1">
    <source>
        <dbReference type="ARBA" id="ARBA00000382"/>
    </source>
</evidence>
<feature type="compositionally biased region" description="Basic and acidic residues" evidence="16">
    <location>
        <begin position="12"/>
        <end position="22"/>
    </location>
</feature>
<keyword evidence="6" id="KW-0378">Hydrolase</keyword>
<keyword evidence="10" id="KW-0961">Cell wall biogenesis/degradation</keyword>
<feature type="compositionally biased region" description="Basic and acidic residues" evidence="16">
    <location>
        <begin position="92"/>
        <end position="107"/>
    </location>
</feature>
<keyword evidence="17" id="KW-1133">Transmembrane helix</keyword>
<feature type="region of interest" description="Disordered" evidence="16">
    <location>
        <begin position="375"/>
        <end position="402"/>
    </location>
</feature>
<evidence type="ECO:0000256" key="14">
    <source>
        <dbReference type="ARBA" id="ARBA00043078"/>
    </source>
</evidence>
<dbReference type="SUPFAM" id="SSF51445">
    <property type="entry name" value="(Trans)glycosidases"/>
    <property type="match status" value="1"/>
</dbReference>
<keyword evidence="15" id="KW-0067">ATP-binding</keyword>
<dbReference type="GO" id="GO:0005524">
    <property type="term" value="F:ATP binding"/>
    <property type="evidence" value="ECO:0007669"/>
    <property type="project" value="UniProtKB-UniRule"/>
</dbReference>
<dbReference type="InterPro" id="IPR050732">
    <property type="entry name" value="Beta-glucan_modifiers"/>
</dbReference>
<dbReference type="GO" id="GO:0071555">
    <property type="term" value="P:cell wall organization"/>
    <property type="evidence" value="ECO:0007669"/>
    <property type="project" value="UniProtKB-KW"/>
</dbReference>
<sequence>MSRYQNYDDPSYSEREPLDNNYHRSPSRSPARNMNDPYSDPYQQSQQQHYAPQGYHYEQPHPESKFEQLRAERQYNRDHAQTQSQGQGQDRYASDQHHQQQHHHDPNAYDPHAPYPPAHGTHGNWGVTPGADNFGNTAAGGMAGIAYNVADQNARQSGVDAMNTGYPSAPQSSLAQAGPPAGGYYQQQRPAPLDRDSHSSLTPLGAAAAAPGQGHPSRSPLGYGAHDPYSDDPYQGYSTSHHNLGVVNPHDIADDGDDGLGYPRPQRNSMLSLSHSDRGSSVAGGAAAAGGVAGAVGGGLAARSAGSASGSGYGPVLGSSGGRGGASYDGEKSSDWMEEQGKGKKKWKWVIIIVAIVVIIGAILGGTLGAILPRQGGGGSSSSGSSGSGQSADDDTKDNGLLNKNSKEIKDLQDSTNLHKVFSGFDYTPLGVQYPECLHDPPSANNVTRDMAVLSQLTNTIRLYGNDCNQTELVLDSFKRLEIDKTMRLWLGVWLDKNASTNARQLAEFWNIMDTYGDKPFEGVIVGNEVLFREDMSLTELGNVLTEVRENMTTKGFSLPVVTSDLGRDWDAQLASVSDGVLANIHPLFGGVQATDAASWSWNFWTQSVSPVFKTNKKLNIVAEIGWPSEGGVGCGDQTTTCTNGAEASIEGINELLDDWVCPSIANTTYFWFSAFDEPWKARFDTPGKAWESKWGLFDPQASNPFFQTTSSLFTSTTVIKAPELYAAILTATSLFVVGATETGQWLVTRQAQQWRSPRRLLRLSCFKRAARDPRISSKGFFSTTPTFNVEYGYIDGVEDPSQYRPGGYHPVQIGDRLHKQYRILHKLGHGTFATVWLAVDEQNSRYTAIKLGTADADGQEEEFLPQLTKRLAATVSRYAATGAPLIPIVFDRFSLHGPNGIHHDLHLGNILLQLSSSLNTLSVELLYAQFGAPELEPVVPLKKEQACPATRVPPYAVPPVWLGIVSDEVPLSEAKLLLSDFGGAFRPADGSRFQSHTPLVIRPPEAFFETRTPLGFPSDIWSLGCVIFELLAHRSLIDGILTPQDEITAQQVHLQGPFPSEWWDRWHQRAKWFDQTGRPLSNDCDIWSWDRRFEQWIEEPRESCGMEVVTEEEKGALFEMLKRMLAWRPGERPSAEEVLGMPWMRKWGLPAYESLRSLAKDL</sequence>
<dbReference type="PANTHER" id="PTHR16631:SF17">
    <property type="entry name" value="GLUCAN ENDO-1,3-BETA-GLUCOSIDASE BTGC"/>
    <property type="match status" value="1"/>
</dbReference>
<comment type="similarity">
    <text evidence="3">Belongs to the glycosyl hydrolase 17 family.</text>
</comment>
<evidence type="ECO:0000256" key="10">
    <source>
        <dbReference type="ARBA" id="ARBA00023316"/>
    </source>
</evidence>
<evidence type="ECO:0000256" key="5">
    <source>
        <dbReference type="ARBA" id="ARBA00022475"/>
    </source>
</evidence>
<evidence type="ECO:0000256" key="9">
    <source>
        <dbReference type="ARBA" id="ARBA00023277"/>
    </source>
</evidence>
<evidence type="ECO:0000256" key="6">
    <source>
        <dbReference type="ARBA" id="ARBA00022801"/>
    </source>
</evidence>
<gene>
    <name evidence="19" type="ORF">BN1723_009694</name>
</gene>
<feature type="region of interest" description="Disordered" evidence="16">
    <location>
        <begin position="159"/>
        <end position="285"/>
    </location>
</feature>
<evidence type="ECO:0000313" key="19">
    <source>
        <dbReference type="EMBL" id="CRK12320.1"/>
    </source>
</evidence>
<accession>A0A0G4KSB6</accession>
<dbReference type="Gene3D" id="3.30.200.20">
    <property type="entry name" value="Phosphorylase Kinase, domain 1"/>
    <property type="match status" value="1"/>
</dbReference>
<dbReference type="InterPro" id="IPR017441">
    <property type="entry name" value="Protein_kinase_ATP_BS"/>
</dbReference>
<feature type="region of interest" description="Disordered" evidence="16">
    <location>
        <begin position="1"/>
        <end position="129"/>
    </location>
</feature>
<feature type="compositionally biased region" description="Basic and acidic residues" evidence="16">
    <location>
        <begin position="58"/>
        <end position="80"/>
    </location>
</feature>
<protein>
    <recommendedName>
        <fullName evidence="4">glucan endo-1,3-beta-D-glucosidase</fullName>
        <ecNumber evidence="4">3.2.1.39</ecNumber>
    </recommendedName>
    <alternativeName>
        <fullName evidence="14">Endo-1,3-beta-glucanase btgC</fullName>
    </alternativeName>
    <alternativeName>
        <fullName evidence="13">Laminarinase btgC</fullName>
    </alternativeName>
</protein>
<dbReference type="GO" id="GO:0005576">
    <property type="term" value="C:extracellular region"/>
    <property type="evidence" value="ECO:0007669"/>
    <property type="project" value="TreeGrafter"/>
</dbReference>
<dbReference type="InterPro" id="IPR000719">
    <property type="entry name" value="Prot_kinase_dom"/>
</dbReference>
<evidence type="ECO:0000256" key="2">
    <source>
        <dbReference type="ARBA" id="ARBA00004401"/>
    </source>
</evidence>
<keyword evidence="5" id="KW-1003">Cell membrane</keyword>
<dbReference type="SMART" id="SM00220">
    <property type="entry name" value="S_TKc"/>
    <property type="match status" value="1"/>
</dbReference>
<organism evidence="19 20">
    <name type="scientific">Verticillium longisporum</name>
    <name type="common">Verticillium dahliae var. longisporum</name>
    <dbReference type="NCBI Taxonomy" id="100787"/>
    <lineage>
        <taxon>Eukaryota</taxon>
        <taxon>Fungi</taxon>
        <taxon>Dikarya</taxon>
        <taxon>Ascomycota</taxon>
        <taxon>Pezizomycotina</taxon>
        <taxon>Sordariomycetes</taxon>
        <taxon>Hypocreomycetidae</taxon>
        <taxon>Glomerellales</taxon>
        <taxon>Plectosphaerellaceae</taxon>
        <taxon>Verticillium</taxon>
    </lineage>
</organism>
<comment type="function">
    <text evidence="12">Glucanases play a role in cell expansion during growth, in cell-cell fusion during mating, and in spore release during sporulation. This enzyme may be involved in beta-glucan degradation. Active on laminarin and lichenan.</text>
</comment>
<evidence type="ECO:0000256" key="17">
    <source>
        <dbReference type="SAM" id="Phobius"/>
    </source>
</evidence>
<comment type="subcellular location">
    <subcellularLocation>
        <location evidence="2">Cell membrane</location>
        <topology evidence="2">Single-pass type II membrane protein</topology>
    </subcellularLocation>
</comment>
<feature type="compositionally biased region" description="Low complexity" evidence="16">
    <location>
        <begin position="36"/>
        <end position="48"/>
    </location>
</feature>
<dbReference type="Gene3D" id="3.20.20.80">
    <property type="entry name" value="Glycosidases"/>
    <property type="match status" value="1"/>
</dbReference>
<feature type="compositionally biased region" description="Polar residues" evidence="16">
    <location>
        <begin position="165"/>
        <end position="175"/>
    </location>
</feature>
<dbReference type="InterPro" id="IPR011009">
    <property type="entry name" value="Kinase-like_dom_sf"/>
</dbReference>
<dbReference type="PROSITE" id="PS00107">
    <property type="entry name" value="PROTEIN_KINASE_ATP"/>
    <property type="match status" value="1"/>
</dbReference>
<dbReference type="GO" id="GO:0005886">
    <property type="term" value="C:plasma membrane"/>
    <property type="evidence" value="ECO:0007669"/>
    <property type="project" value="UniProtKB-SubCell"/>
</dbReference>
<evidence type="ECO:0000256" key="13">
    <source>
        <dbReference type="ARBA" id="ARBA00042373"/>
    </source>
</evidence>
<feature type="binding site" evidence="15">
    <location>
        <position position="851"/>
    </location>
    <ligand>
        <name>ATP</name>
        <dbReference type="ChEBI" id="CHEBI:30616"/>
    </ligand>
</feature>
<feature type="region of interest" description="Disordered" evidence="16">
    <location>
        <begin position="309"/>
        <end position="336"/>
    </location>
</feature>
<evidence type="ECO:0000256" key="11">
    <source>
        <dbReference type="ARBA" id="ARBA00023326"/>
    </source>
</evidence>
<dbReference type="GO" id="GO:0004672">
    <property type="term" value="F:protein kinase activity"/>
    <property type="evidence" value="ECO:0007669"/>
    <property type="project" value="InterPro"/>
</dbReference>
<feature type="compositionally biased region" description="Polar residues" evidence="16">
    <location>
        <begin position="23"/>
        <end position="32"/>
    </location>
</feature>
<dbReference type="GO" id="GO:0000272">
    <property type="term" value="P:polysaccharide catabolic process"/>
    <property type="evidence" value="ECO:0007669"/>
    <property type="project" value="UniProtKB-KW"/>
</dbReference>
<feature type="transmembrane region" description="Helical" evidence="17">
    <location>
        <begin position="349"/>
        <end position="372"/>
    </location>
</feature>
<evidence type="ECO:0000256" key="4">
    <source>
        <dbReference type="ARBA" id="ARBA00012780"/>
    </source>
</evidence>
<feature type="compositionally biased region" description="Gly residues" evidence="16">
    <location>
        <begin position="309"/>
        <end position="327"/>
    </location>
</feature>
<dbReference type="GO" id="GO:0009986">
    <property type="term" value="C:cell surface"/>
    <property type="evidence" value="ECO:0007669"/>
    <property type="project" value="TreeGrafter"/>
</dbReference>
<evidence type="ECO:0000256" key="16">
    <source>
        <dbReference type="SAM" id="MobiDB-lite"/>
    </source>
</evidence>
<dbReference type="PROSITE" id="PS50011">
    <property type="entry name" value="PROTEIN_KINASE_DOM"/>
    <property type="match status" value="1"/>
</dbReference>
<keyword evidence="11" id="KW-0624">Polysaccharide degradation</keyword>
<comment type="catalytic activity">
    <reaction evidence="1">
        <text>Hydrolysis of (1-&gt;3)-beta-D-glucosidic linkages in (1-&gt;3)-beta-D-glucans.</text>
        <dbReference type="EC" id="3.2.1.39"/>
    </reaction>
</comment>
<keyword evidence="15" id="KW-0547">Nucleotide-binding</keyword>
<dbReference type="EMBL" id="CVQI01003002">
    <property type="protein sequence ID" value="CRK12320.1"/>
    <property type="molecule type" value="Genomic_DNA"/>
</dbReference>
<evidence type="ECO:0000256" key="15">
    <source>
        <dbReference type="PROSITE-ProRule" id="PRU10141"/>
    </source>
</evidence>
<dbReference type="GO" id="GO:0042973">
    <property type="term" value="F:glucan endo-1,3-beta-D-glucosidase activity"/>
    <property type="evidence" value="ECO:0007669"/>
    <property type="project" value="UniProtKB-EC"/>
</dbReference>
<reference evidence="20" key="1">
    <citation type="submission" date="2015-05" db="EMBL/GenBank/DDBJ databases">
        <authorList>
            <person name="Fogelqvist Johan"/>
        </authorList>
    </citation>
    <scope>NUCLEOTIDE SEQUENCE [LARGE SCALE GENOMIC DNA]</scope>
</reference>
<keyword evidence="17" id="KW-0812">Transmembrane</keyword>
<keyword evidence="7 17" id="KW-0472">Membrane</keyword>
<dbReference type="EC" id="3.2.1.39" evidence="4"/>
<dbReference type="SUPFAM" id="SSF56112">
    <property type="entry name" value="Protein kinase-like (PK-like)"/>
    <property type="match status" value="1"/>
</dbReference>
<evidence type="ECO:0000313" key="20">
    <source>
        <dbReference type="Proteomes" id="UP000045706"/>
    </source>
</evidence>
<dbReference type="InterPro" id="IPR017853">
    <property type="entry name" value="GH"/>
</dbReference>